<comment type="caution">
    <text evidence="4">The sequence shown here is derived from an EMBL/GenBank/DDBJ whole genome shotgun (WGS) entry which is preliminary data.</text>
</comment>
<feature type="domain" description="Retrovirus-related Pol polyprotein from transposon TNT 1-94-like beta-barrel" evidence="3">
    <location>
        <begin position="10"/>
        <end position="54"/>
    </location>
</feature>
<feature type="region of interest" description="Disordered" evidence="1">
    <location>
        <begin position="162"/>
        <end position="184"/>
    </location>
</feature>
<name>A0AA88U7P6_9ASTE</name>
<accession>A0AA88U7P6</accession>
<feature type="domain" description="Reverse transcriptase Ty1/copia-type" evidence="2">
    <location>
        <begin position="58"/>
        <end position="136"/>
    </location>
</feature>
<evidence type="ECO:0000259" key="2">
    <source>
        <dbReference type="Pfam" id="PF07727"/>
    </source>
</evidence>
<evidence type="ECO:0008006" key="6">
    <source>
        <dbReference type="Google" id="ProtNLM"/>
    </source>
</evidence>
<keyword evidence="5" id="KW-1185">Reference proteome</keyword>
<protein>
    <recommendedName>
        <fullName evidence="6">Reverse transcriptase Ty1/copia-type domain-containing protein</fullName>
    </recommendedName>
</protein>
<dbReference type="InterPro" id="IPR013103">
    <property type="entry name" value="RVT_2"/>
</dbReference>
<dbReference type="InterPro" id="IPR054722">
    <property type="entry name" value="PolX-like_BBD"/>
</dbReference>
<dbReference type="Pfam" id="PF22936">
    <property type="entry name" value="Pol_BBD"/>
    <property type="match status" value="1"/>
</dbReference>
<proteinExistence type="predicted"/>
<dbReference type="EMBL" id="JAVXUO010002354">
    <property type="protein sequence ID" value="KAK2973950.1"/>
    <property type="molecule type" value="Genomic_DNA"/>
</dbReference>
<gene>
    <name evidence="4" type="ORF">RJ640_027579</name>
</gene>
<evidence type="ECO:0000313" key="5">
    <source>
        <dbReference type="Proteomes" id="UP001187471"/>
    </source>
</evidence>
<evidence type="ECO:0000259" key="3">
    <source>
        <dbReference type="Pfam" id="PF22936"/>
    </source>
</evidence>
<sequence length="184" mass="20116">MKAKVDPNKWILNSGCTRHMTGDRSLFSHITPKDGGLVTFGDNSNGKIVGKGKIGNDSICIDDIIFGATNDDLCQEFAESMCKEFEMSMMGELTFFLGLQIKESKEGIFINQSTYRRELLKMFGMDNAKPRGTPISPGYDVANVSTIRVPIDDSIAMNPAKGNFPHGFSPRHGDVRLSNASGST</sequence>
<dbReference type="Proteomes" id="UP001187471">
    <property type="component" value="Unassembled WGS sequence"/>
</dbReference>
<reference evidence="4" key="1">
    <citation type="submission" date="2022-12" db="EMBL/GenBank/DDBJ databases">
        <title>Draft genome assemblies for two species of Escallonia (Escalloniales).</title>
        <authorList>
            <person name="Chanderbali A."/>
            <person name="Dervinis C."/>
            <person name="Anghel I."/>
            <person name="Soltis D."/>
            <person name="Soltis P."/>
            <person name="Zapata F."/>
        </authorList>
    </citation>
    <scope>NUCLEOTIDE SEQUENCE</scope>
    <source>
        <strain evidence="4">UCBG92.1500</strain>
        <tissue evidence="4">Leaf</tissue>
    </source>
</reference>
<evidence type="ECO:0000313" key="4">
    <source>
        <dbReference type="EMBL" id="KAK2973950.1"/>
    </source>
</evidence>
<dbReference type="Pfam" id="PF07727">
    <property type="entry name" value="RVT_2"/>
    <property type="match status" value="1"/>
</dbReference>
<dbReference type="AlphaFoldDB" id="A0AA88U7P6"/>
<organism evidence="4 5">
    <name type="scientific">Escallonia rubra</name>
    <dbReference type="NCBI Taxonomy" id="112253"/>
    <lineage>
        <taxon>Eukaryota</taxon>
        <taxon>Viridiplantae</taxon>
        <taxon>Streptophyta</taxon>
        <taxon>Embryophyta</taxon>
        <taxon>Tracheophyta</taxon>
        <taxon>Spermatophyta</taxon>
        <taxon>Magnoliopsida</taxon>
        <taxon>eudicotyledons</taxon>
        <taxon>Gunneridae</taxon>
        <taxon>Pentapetalae</taxon>
        <taxon>asterids</taxon>
        <taxon>campanulids</taxon>
        <taxon>Escalloniales</taxon>
        <taxon>Escalloniaceae</taxon>
        <taxon>Escallonia</taxon>
    </lineage>
</organism>
<evidence type="ECO:0000256" key="1">
    <source>
        <dbReference type="SAM" id="MobiDB-lite"/>
    </source>
</evidence>